<feature type="region of interest" description="Disordered" evidence="3">
    <location>
        <begin position="78"/>
        <end position="108"/>
    </location>
</feature>
<feature type="domain" description="Caspase family p10" evidence="4">
    <location>
        <begin position="284"/>
        <end position="365"/>
    </location>
</feature>
<dbReference type="InterPro" id="IPR015917">
    <property type="entry name" value="Pept_C14A"/>
</dbReference>
<reference evidence="6" key="1">
    <citation type="submission" date="2023-07" db="EMBL/GenBank/DDBJ databases">
        <title>Chromosome-level genome assembly of Artemia franciscana.</title>
        <authorList>
            <person name="Jo E."/>
        </authorList>
    </citation>
    <scope>NUCLEOTIDE SEQUENCE</scope>
    <source>
        <tissue evidence="6">Whole body</tissue>
    </source>
</reference>
<dbReference type="Proteomes" id="UP001187531">
    <property type="component" value="Unassembled WGS sequence"/>
</dbReference>
<dbReference type="SUPFAM" id="SSF52129">
    <property type="entry name" value="Caspase-like"/>
    <property type="match status" value="1"/>
</dbReference>
<feature type="compositionally biased region" description="Basic and acidic residues" evidence="3">
    <location>
        <begin position="27"/>
        <end position="38"/>
    </location>
</feature>
<evidence type="ECO:0000313" key="6">
    <source>
        <dbReference type="EMBL" id="KAK2720465.1"/>
    </source>
</evidence>
<accession>A0AA88LG99</accession>
<name>A0AA88LG99_ARTSF</name>
<dbReference type="EMBL" id="JAVRJZ010000007">
    <property type="protein sequence ID" value="KAK2720465.1"/>
    <property type="molecule type" value="Genomic_DNA"/>
</dbReference>
<evidence type="ECO:0000313" key="7">
    <source>
        <dbReference type="Proteomes" id="UP001187531"/>
    </source>
</evidence>
<protein>
    <recommendedName>
        <fullName evidence="8">Caspase-1</fullName>
    </recommendedName>
</protein>
<proteinExistence type="inferred from homology"/>
<dbReference type="PANTHER" id="PTHR22576">
    <property type="entry name" value="MUCOSA ASSOCIATED LYMPHOID TISSUE LYMPHOMA TRANSLOCATION PROTEIN 1/PARACASPASE"/>
    <property type="match status" value="1"/>
</dbReference>
<dbReference type="InterPro" id="IPR002138">
    <property type="entry name" value="Pept_C14_p10"/>
</dbReference>
<evidence type="ECO:0000256" key="2">
    <source>
        <dbReference type="RuleBase" id="RU003971"/>
    </source>
</evidence>
<dbReference type="InterPro" id="IPR001309">
    <property type="entry name" value="Pept_C14_p20"/>
</dbReference>
<dbReference type="InterPro" id="IPR052039">
    <property type="entry name" value="Caspase-related_regulators"/>
</dbReference>
<evidence type="ECO:0008006" key="8">
    <source>
        <dbReference type="Google" id="ProtNLM"/>
    </source>
</evidence>
<dbReference type="PRINTS" id="PR00376">
    <property type="entry name" value="IL1BCENZYME"/>
</dbReference>
<comment type="similarity">
    <text evidence="1 2">Belongs to the peptidase C14A family.</text>
</comment>
<feature type="domain" description="Caspase family p20" evidence="5">
    <location>
        <begin position="154"/>
        <end position="272"/>
    </location>
</feature>
<dbReference type="GO" id="GO:0006508">
    <property type="term" value="P:proteolysis"/>
    <property type="evidence" value="ECO:0007669"/>
    <property type="project" value="InterPro"/>
</dbReference>
<dbReference type="PANTHER" id="PTHR22576:SF41">
    <property type="entry name" value="CASPASE 14, APOPTOSIS-RELATED CYSTEINE PEPTIDASE"/>
    <property type="match status" value="1"/>
</dbReference>
<dbReference type="Pfam" id="PF00656">
    <property type="entry name" value="Peptidase_C14"/>
    <property type="match status" value="1"/>
</dbReference>
<dbReference type="InterPro" id="IPR011600">
    <property type="entry name" value="Pept_C14_caspase"/>
</dbReference>
<evidence type="ECO:0000256" key="1">
    <source>
        <dbReference type="ARBA" id="ARBA00010134"/>
    </source>
</evidence>
<dbReference type="PROSITE" id="PS50207">
    <property type="entry name" value="CASPASE_P10"/>
    <property type="match status" value="1"/>
</dbReference>
<evidence type="ECO:0000259" key="5">
    <source>
        <dbReference type="PROSITE" id="PS50208"/>
    </source>
</evidence>
<evidence type="ECO:0000256" key="3">
    <source>
        <dbReference type="SAM" id="MobiDB-lite"/>
    </source>
</evidence>
<feature type="compositionally biased region" description="Basic and acidic residues" evidence="3">
    <location>
        <begin position="94"/>
        <end position="104"/>
    </location>
</feature>
<comment type="caution">
    <text evidence="6">The sequence shown here is derived from an EMBL/GenBank/DDBJ whole genome shotgun (WGS) entry which is preliminary data.</text>
</comment>
<keyword evidence="7" id="KW-1185">Reference proteome</keyword>
<dbReference type="PROSITE" id="PS50208">
    <property type="entry name" value="CASPASE_P20"/>
    <property type="match status" value="1"/>
</dbReference>
<dbReference type="InterPro" id="IPR029030">
    <property type="entry name" value="Caspase-like_dom_sf"/>
</dbReference>
<dbReference type="Gene3D" id="3.40.50.1460">
    <property type="match status" value="1"/>
</dbReference>
<dbReference type="GO" id="GO:0004197">
    <property type="term" value="F:cysteine-type endopeptidase activity"/>
    <property type="evidence" value="ECO:0007669"/>
    <property type="project" value="InterPro"/>
</dbReference>
<dbReference type="AlphaFoldDB" id="A0AA88LG99"/>
<feature type="compositionally biased region" description="Basic and acidic residues" evidence="3">
    <location>
        <begin position="78"/>
        <end position="87"/>
    </location>
</feature>
<evidence type="ECO:0000259" key="4">
    <source>
        <dbReference type="PROSITE" id="PS50207"/>
    </source>
</evidence>
<sequence>MNLNVTTDNDDDQVYPSAPSGQTFAMAEKHKELHKNTQEPEVIVEPEMFSEENNDMLPNSVKEGKFFDIELAQVLQKRNVENKDDRPKKKRRKDKEENIRKNTEKTSNISYIQNQLGRQTFGGKVNPKENNQKLEVGKSIKTDDRSQYNFSNLNRGKALIFNHVQFAKPKTKKRTGTQKDVEYLRLVLEAMGFSVDVFIDLGIEKVKTVLKNYSETDFSDSDCFFLVAMSHGIKDRLITFDQSLPVDLYWETISKNKSLKGKPKIFIFEMCRIKSSPQSLQIPDLIVSYSTSPGMMSYLLPRSETGGYYIKALCETIAQEYSNTDLESIIQQSQETFLCYIPSRLNTKQIPTHNSTLTKKIYFDDDKLNTDLMAECHENLKKARWRLYKWRLSKLFKGYSL</sequence>
<dbReference type="SMART" id="SM00115">
    <property type="entry name" value="CASc"/>
    <property type="match status" value="1"/>
</dbReference>
<organism evidence="6 7">
    <name type="scientific">Artemia franciscana</name>
    <name type="common">Brine shrimp</name>
    <name type="synonym">Artemia sanfranciscana</name>
    <dbReference type="NCBI Taxonomy" id="6661"/>
    <lineage>
        <taxon>Eukaryota</taxon>
        <taxon>Metazoa</taxon>
        <taxon>Ecdysozoa</taxon>
        <taxon>Arthropoda</taxon>
        <taxon>Crustacea</taxon>
        <taxon>Branchiopoda</taxon>
        <taxon>Anostraca</taxon>
        <taxon>Artemiidae</taxon>
        <taxon>Artemia</taxon>
    </lineage>
</organism>
<feature type="region of interest" description="Disordered" evidence="3">
    <location>
        <begin position="1"/>
        <end position="40"/>
    </location>
</feature>
<gene>
    <name evidence="6" type="ORF">QYM36_004371</name>
</gene>